<dbReference type="PROSITE" id="PS51272">
    <property type="entry name" value="SLH"/>
    <property type="match status" value="2"/>
</dbReference>
<keyword evidence="1 2" id="KW-0732">Signal</keyword>
<dbReference type="OrthoDB" id="5845122at2"/>
<accession>A0A544UHC2</accession>
<feature type="domain" description="SLH" evidence="3">
    <location>
        <begin position="90"/>
        <end position="153"/>
    </location>
</feature>
<comment type="caution">
    <text evidence="4">The sequence shown here is derived from an EMBL/GenBank/DDBJ whole genome shotgun (WGS) entry which is preliminary data.</text>
</comment>
<evidence type="ECO:0000256" key="1">
    <source>
        <dbReference type="ARBA" id="ARBA00022729"/>
    </source>
</evidence>
<dbReference type="Pfam" id="PF00395">
    <property type="entry name" value="SLH"/>
    <property type="match status" value="3"/>
</dbReference>
<sequence>MMKKHTLFQGAIVAALATSAIVVVPTAQATDKFSDVDYTKEYGVAVKDLAERGIIKGYADGTFKPFVDVTRGQASKILAGLLGLDTKNVMDPQFTDVKPSDEYYGAIAALESEGIVSGFADGSFGVNQAITREQLARMLTTAYHLESTIGQTLPFKDIVKYSDAFYAVAPLFENNIAKGITPTTFGLKETVNRSQLALFIHRLEAMQAKRVTQTFTAQEFNSTNIDAYSNDNLTPDGEHEFFRILRTNNGMKIEALQEGSGYFMLVGYNIDNDENYEIVEMQKYKIDVTKVDGKLQINCQPTDEVTPGSALIFEQDLGFDPKNIQLTTAAGQAVSDKVFSYKPYKFDGWDEQSIPKGGNYVLSLLQAGDYIATFSDNKGHSVRVGIHAESDGYGLYSTSAIEKSSAFIPKSEIGFKVKDFKIEQYTGAMHDHKIVDVELSADGVTVKRVGKGNSAFSVRLNGENGEKLYVHGMIHEVSGIAAMNYELVTQEQMENSSFN</sequence>
<evidence type="ECO:0000313" key="4">
    <source>
        <dbReference type="EMBL" id="TQR32225.1"/>
    </source>
</evidence>
<feature type="signal peptide" evidence="2">
    <location>
        <begin position="1"/>
        <end position="29"/>
    </location>
</feature>
<proteinExistence type="predicted"/>
<dbReference type="PANTHER" id="PTHR43308">
    <property type="entry name" value="OUTER MEMBRANE PROTEIN ALPHA-RELATED"/>
    <property type="match status" value="1"/>
</dbReference>
<dbReference type="Proteomes" id="UP000317944">
    <property type="component" value="Unassembled WGS sequence"/>
</dbReference>
<gene>
    <name evidence="4" type="ORF">C7Y47_12955</name>
</gene>
<reference evidence="4 5" key="1">
    <citation type="submission" date="2018-03" db="EMBL/GenBank/DDBJ databases">
        <title>Aerobic endospore-forming bacteria genome sequencing and assembly.</title>
        <authorList>
            <person name="Cavalcante D.A."/>
            <person name="Driks A."/>
            <person name="Putonti C."/>
            <person name="De-Souza M.T."/>
        </authorList>
    </citation>
    <scope>NUCLEOTIDE SEQUENCE [LARGE SCALE GENOMIC DNA]</scope>
    <source>
        <strain evidence="4 5">SDF0037</strain>
    </source>
</reference>
<name>A0A544UHC2_LYSSH</name>
<evidence type="ECO:0000259" key="3">
    <source>
        <dbReference type="PROSITE" id="PS51272"/>
    </source>
</evidence>
<evidence type="ECO:0000313" key="5">
    <source>
        <dbReference type="Proteomes" id="UP000317944"/>
    </source>
</evidence>
<dbReference type="InterPro" id="IPR051465">
    <property type="entry name" value="Cell_Envelope_Struct_Comp"/>
</dbReference>
<feature type="domain" description="SLH" evidence="3">
    <location>
        <begin position="29"/>
        <end position="89"/>
    </location>
</feature>
<protein>
    <submittedName>
        <fullName evidence="4">S-layer homology domain-containing protein</fullName>
    </submittedName>
</protein>
<dbReference type="AlphaFoldDB" id="A0A544UHC2"/>
<evidence type="ECO:0000256" key="2">
    <source>
        <dbReference type="SAM" id="SignalP"/>
    </source>
</evidence>
<feature type="chain" id="PRO_5021937595" evidence="2">
    <location>
        <begin position="30"/>
        <end position="499"/>
    </location>
</feature>
<dbReference type="EMBL" id="SADV01000009">
    <property type="protein sequence ID" value="TQR32225.1"/>
    <property type="molecule type" value="Genomic_DNA"/>
</dbReference>
<organism evidence="4 5">
    <name type="scientific">Lysinibacillus sphaericus</name>
    <name type="common">Bacillus sphaericus</name>
    <dbReference type="NCBI Taxonomy" id="1421"/>
    <lineage>
        <taxon>Bacteria</taxon>
        <taxon>Bacillati</taxon>
        <taxon>Bacillota</taxon>
        <taxon>Bacilli</taxon>
        <taxon>Bacillales</taxon>
        <taxon>Bacillaceae</taxon>
        <taxon>Lysinibacillus</taxon>
    </lineage>
</organism>
<dbReference type="InterPro" id="IPR001119">
    <property type="entry name" value="SLH_dom"/>
</dbReference>